<keyword evidence="2" id="KW-1185">Reference proteome</keyword>
<dbReference type="OrthoDB" id="10562728at2759"/>
<dbReference type="Proteomes" id="UP000037035">
    <property type="component" value="Unassembled WGS sequence"/>
</dbReference>
<comment type="caution">
    <text evidence="1">The sequence shown here is derived from an EMBL/GenBank/DDBJ whole genome shotgun (WGS) entry which is preliminary data.</text>
</comment>
<dbReference type="AlphaFoldDB" id="A0A0L6UY08"/>
<dbReference type="EMBL" id="LAVV01008240">
    <property type="protein sequence ID" value="KNZ53364.1"/>
    <property type="molecule type" value="Genomic_DNA"/>
</dbReference>
<organism evidence="1 2">
    <name type="scientific">Puccinia sorghi</name>
    <dbReference type="NCBI Taxonomy" id="27349"/>
    <lineage>
        <taxon>Eukaryota</taxon>
        <taxon>Fungi</taxon>
        <taxon>Dikarya</taxon>
        <taxon>Basidiomycota</taxon>
        <taxon>Pucciniomycotina</taxon>
        <taxon>Pucciniomycetes</taxon>
        <taxon>Pucciniales</taxon>
        <taxon>Pucciniaceae</taxon>
        <taxon>Puccinia</taxon>
    </lineage>
</organism>
<evidence type="ECO:0000313" key="2">
    <source>
        <dbReference type="Proteomes" id="UP000037035"/>
    </source>
</evidence>
<dbReference type="VEuPathDB" id="FungiDB:VP01_3264g2"/>
<name>A0A0L6UY08_9BASI</name>
<reference evidence="1 2" key="1">
    <citation type="submission" date="2015-08" db="EMBL/GenBank/DDBJ databases">
        <title>Next Generation Sequencing and Analysis of the Genome of Puccinia sorghi L Schw, the Causal Agent of Maize Common Rust.</title>
        <authorList>
            <person name="Rochi L."/>
            <person name="Burguener G."/>
            <person name="Darino M."/>
            <person name="Turjanski A."/>
            <person name="Kreff E."/>
            <person name="Dieguez M.J."/>
            <person name="Sacco F."/>
        </authorList>
    </citation>
    <scope>NUCLEOTIDE SEQUENCE [LARGE SCALE GENOMIC DNA]</scope>
    <source>
        <strain evidence="1 2">RO10H11247</strain>
    </source>
</reference>
<feature type="non-terminal residue" evidence="1">
    <location>
        <position position="1"/>
    </location>
</feature>
<protein>
    <submittedName>
        <fullName evidence="1">Uncharacterized protein</fullName>
    </submittedName>
</protein>
<gene>
    <name evidence="1" type="ORF">VP01_3264g2</name>
</gene>
<accession>A0A0L6UY08</accession>
<proteinExistence type="predicted"/>
<sequence length="93" mass="10793">GLQDHNTTLPQKHHMLQYIRWLYCCIPLHNMLAQLGNLWSTLAEDLPDLVEPEDLQFCTLPWKEHFRSAVKAKCPQFNHHRGLLPIPSKLAAL</sequence>
<evidence type="ECO:0000313" key="1">
    <source>
        <dbReference type="EMBL" id="KNZ53364.1"/>
    </source>
</evidence>